<dbReference type="GO" id="GO:0008240">
    <property type="term" value="F:tripeptidyl-peptidase activity"/>
    <property type="evidence" value="ECO:0007669"/>
    <property type="project" value="TreeGrafter"/>
</dbReference>
<feature type="binding site" evidence="8">
    <location>
        <position position="651"/>
    </location>
    <ligand>
        <name>Ca(2+)</name>
        <dbReference type="ChEBI" id="CHEBI:29108"/>
    </ligand>
</feature>
<dbReference type="SMART" id="SM00944">
    <property type="entry name" value="Pro-kuma_activ"/>
    <property type="match status" value="1"/>
</dbReference>
<feature type="binding site" evidence="8">
    <location>
        <position position="631"/>
    </location>
    <ligand>
        <name>Ca(2+)</name>
        <dbReference type="ChEBI" id="CHEBI:29108"/>
    </ligand>
</feature>
<dbReference type="Proteomes" id="UP000054321">
    <property type="component" value="Unassembled WGS sequence"/>
</dbReference>
<dbReference type="PANTHER" id="PTHR14218:SF19">
    <property type="entry name" value="SERINE PROTEASE AORO, PUTATIVE (AFU_ORTHOLOGUE AFUA_6G10250)-RELATED"/>
    <property type="match status" value="1"/>
</dbReference>
<dbReference type="HOGENOM" id="CLU_013783_4_0_1"/>
<reference evidence="11 12" key="1">
    <citation type="submission" date="2014-04" db="EMBL/GenBank/DDBJ databases">
        <authorList>
            <consortium name="DOE Joint Genome Institute"/>
            <person name="Kuo A."/>
            <person name="Martino E."/>
            <person name="Perotto S."/>
            <person name="Kohler A."/>
            <person name="Nagy L.G."/>
            <person name="Floudas D."/>
            <person name="Copeland A."/>
            <person name="Barry K.W."/>
            <person name="Cichocki N."/>
            <person name="Veneault-Fourrey C."/>
            <person name="LaButti K."/>
            <person name="Lindquist E.A."/>
            <person name="Lipzen A."/>
            <person name="Lundell T."/>
            <person name="Morin E."/>
            <person name="Murat C."/>
            <person name="Sun H."/>
            <person name="Tunlid A."/>
            <person name="Henrissat B."/>
            <person name="Grigoriev I.V."/>
            <person name="Hibbett D.S."/>
            <person name="Martin F."/>
            <person name="Nordberg H.P."/>
            <person name="Cantor M.N."/>
            <person name="Hua S.X."/>
        </authorList>
    </citation>
    <scope>NUCLEOTIDE SEQUENCE [LARGE SCALE GENOMIC DNA]</scope>
    <source>
        <strain evidence="11 12">Zn</strain>
    </source>
</reference>
<keyword evidence="7" id="KW-0865">Zymogen</keyword>
<reference evidence="12" key="2">
    <citation type="submission" date="2015-01" db="EMBL/GenBank/DDBJ databases">
        <title>Evolutionary Origins and Diversification of the Mycorrhizal Mutualists.</title>
        <authorList>
            <consortium name="DOE Joint Genome Institute"/>
            <consortium name="Mycorrhizal Genomics Consortium"/>
            <person name="Kohler A."/>
            <person name="Kuo A."/>
            <person name="Nagy L.G."/>
            <person name="Floudas D."/>
            <person name="Copeland A."/>
            <person name="Barry K.W."/>
            <person name="Cichocki N."/>
            <person name="Veneault-Fourrey C."/>
            <person name="LaButti K."/>
            <person name="Lindquist E.A."/>
            <person name="Lipzen A."/>
            <person name="Lundell T."/>
            <person name="Morin E."/>
            <person name="Murat C."/>
            <person name="Riley R."/>
            <person name="Ohm R."/>
            <person name="Sun H."/>
            <person name="Tunlid A."/>
            <person name="Henrissat B."/>
            <person name="Grigoriev I.V."/>
            <person name="Hibbett D.S."/>
            <person name="Martin F."/>
        </authorList>
    </citation>
    <scope>NUCLEOTIDE SEQUENCE [LARGE SCALE GENOMIC DNA]</scope>
    <source>
        <strain evidence="12">Zn</strain>
    </source>
</reference>
<evidence type="ECO:0000256" key="3">
    <source>
        <dbReference type="ARBA" id="ARBA00022723"/>
    </source>
</evidence>
<dbReference type="GO" id="GO:0005576">
    <property type="term" value="C:extracellular region"/>
    <property type="evidence" value="ECO:0007669"/>
    <property type="project" value="UniProtKB-SubCell"/>
</dbReference>
<dbReference type="InParanoid" id="A0A0C3CRI3"/>
<dbReference type="GO" id="GO:0006508">
    <property type="term" value="P:proteolysis"/>
    <property type="evidence" value="ECO:0007669"/>
    <property type="project" value="UniProtKB-KW"/>
</dbReference>
<keyword evidence="9" id="KW-0732">Signal</keyword>
<dbReference type="OrthoDB" id="409122at2759"/>
<feature type="active site" description="Charge relay system" evidence="8">
    <location>
        <position position="318"/>
    </location>
</feature>
<evidence type="ECO:0000313" key="11">
    <source>
        <dbReference type="EMBL" id="KIN01599.1"/>
    </source>
</evidence>
<feature type="binding site" evidence="8">
    <location>
        <position position="649"/>
    </location>
    <ligand>
        <name>Ca(2+)</name>
        <dbReference type="ChEBI" id="CHEBI:29108"/>
    </ligand>
</feature>
<feature type="binding site" evidence="8">
    <location>
        <position position="630"/>
    </location>
    <ligand>
        <name>Ca(2+)</name>
        <dbReference type="ChEBI" id="CHEBI:29108"/>
    </ligand>
</feature>
<dbReference type="EMBL" id="KN832875">
    <property type="protein sequence ID" value="KIN01599.1"/>
    <property type="molecule type" value="Genomic_DNA"/>
</dbReference>
<name>A0A0C3CRI3_OIDMZ</name>
<dbReference type="InterPro" id="IPR050819">
    <property type="entry name" value="Tripeptidyl-peptidase_I"/>
</dbReference>
<evidence type="ECO:0000256" key="2">
    <source>
        <dbReference type="ARBA" id="ARBA00022670"/>
    </source>
</evidence>
<keyword evidence="2 8" id="KW-0645">Protease</keyword>
<evidence type="ECO:0000259" key="10">
    <source>
        <dbReference type="PROSITE" id="PS51695"/>
    </source>
</evidence>
<dbReference type="GO" id="GO:0004252">
    <property type="term" value="F:serine-type endopeptidase activity"/>
    <property type="evidence" value="ECO:0007669"/>
    <property type="project" value="UniProtKB-UniRule"/>
</dbReference>
<dbReference type="GO" id="GO:0046872">
    <property type="term" value="F:metal ion binding"/>
    <property type="evidence" value="ECO:0007669"/>
    <property type="project" value="UniProtKB-UniRule"/>
</dbReference>
<dbReference type="CDD" id="cd11377">
    <property type="entry name" value="Pro-peptidase_S53"/>
    <property type="match status" value="1"/>
</dbReference>
<comment type="cofactor">
    <cofactor evidence="8">
        <name>Ca(2+)</name>
        <dbReference type="ChEBI" id="CHEBI:29108"/>
    </cofactor>
    <text evidence="8">Binds 1 Ca(2+) ion per subunit.</text>
</comment>
<evidence type="ECO:0000256" key="1">
    <source>
        <dbReference type="ARBA" id="ARBA00004239"/>
    </source>
</evidence>
<keyword evidence="6 8" id="KW-0106">Calcium</keyword>
<evidence type="ECO:0000256" key="7">
    <source>
        <dbReference type="ARBA" id="ARBA00023145"/>
    </source>
</evidence>
<dbReference type="InterPro" id="IPR015366">
    <property type="entry name" value="S53_propep"/>
</dbReference>
<dbReference type="STRING" id="913774.A0A0C3CRI3"/>
<proteinExistence type="predicted"/>
<dbReference type="AlphaFoldDB" id="A0A0C3CRI3"/>
<dbReference type="Gene3D" id="3.40.50.200">
    <property type="entry name" value="Peptidase S8/S53 domain"/>
    <property type="match status" value="1"/>
</dbReference>
<keyword evidence="4 8" id="KW-0378">Hydrolase</keyword>
<evidence type="ECO:0000313" key="12">
    <source>
        <dbReference type="Proteomes" id="UP000054321"/>
    </source>
</evidence>
<feature type="active site" description="Charge relay system" evidence="8">
    <location>
        <position position="589"/>
    </location>
</feature>
<gene>
    <name evidence="11" type="ORF">OIDMADRAFT_160922</name>
</gene>
<dbReference type="PROSITE" id="PS51695">
    <property type="entry name" value="SEDOLISIN"/>
    <property type="match status" value="1"/>
</dbReference>
<keyword evidence="12" id="KW-1185">Reference proteome</keyword>
<evidence type="ECO:0000256" key="5">
    <source>
        <dbReference type="ARBA" id="ARBA00022825"/>
    </source>
</evidence>
<accession>A0A0C3CRI3</accession>
<evidence type="ECO:0000256" key="6">
    <source>
        <dbReference type="ARBA" id="ARBA00022837"/>
    </source>
</evidence>
<feature type="domain" description="Peptidase S53" evidence="10">
    <location>
        <begin position="237"/>
        <end position="671"/>
    </location>
</feature>
<keyword evidence="3 8" id="KW-0479">Metal-binding</keyword>
<dbReference type="CDD" id="cd04056">
    <property type="entry name" value="Peptidases_S53"/>
    <property type="match status" value="1"/>
</dbReference>
<dbReference type="InterPro" id="IPR030400">
    <property type="entry name" value="Sedolisin_dom"/>
</dbReference>
<dbReference type="SUPFAM" id="SSF54897">
    <property type="entry name" value="Protease propeptides/inhibitors"/>
    <property type="match status" value="1"/>
</dbReference>
<dbReference type="Pfam" id="PF09286">
    <property type="entry name" value="Pro-kuma_activ"/>
    <property type="match status" value="1"/>
</dbReference>
<feature type="signal peptide" evidence="9">
    <location>
        <begin position="1"/>
        <end position="18"/>
    </location>
</feature>
<dbReference type="PANTHER" id="PTHR14218">
    <property type="entry name" value="PROTEASE S8 TRIPEPTIDYL PEPTIDASE I CLN2"/>
    <property type="match status" value="1"/>
</dbReference>
<protein>
    <recommendedName>
        <fullName evidence="10">Peptidase S53 domain-containing protein</fullName>
    </recommendedName>
</protein>
<dbReference type="InterPro" id="IPR036852">
    <property type="entry name" value="Peptidase_S8/S53_dom_sf"/>
</dbReference>
<evidence type="ECO:0000256" key="4">
    <source>
        <dbReference type="ARBA" id="ARBA00022801"/>
    </source>
</evidence>
<evidence type="ECO:0000256" key="8">
    <source>
        <dbReference type="PROSITE-ProRule" id="PRU01032"/>
    </source>
</evidence>
<feature type="chain" id="PRO_5002173329" description="Peptidase S53 domain-containing protein" evidence="9">
    <location>
        <begin position="19"/>
        <end position="672"/>
    </location>
</feature>
<comment type="subcellular location">
    <subcellularLocation>
        <location evidence="1">Secreted</location>
        <location evidence="1">Extracellular space</location>
    </subcellularLocation>
</comment>
<feature type="active site" description="Charge relay system" evidence="8">
    <location>
        <position position="314"/>
    </location>
</feature>
<organism evidence="11 12">
    <name type="scientific">Oidiodendron maius (strain Zn)</name>
    <dbReference type="NCBI Taxonomy" id="913774"/>
    <lineage>
        <taxon>Eukaryota</taxon>
        <taxon>Fungi</taxon>
        <taxon>Dikarya</taxon>
        <taxon>Ascomycota</taxon>
        <taxon>Pezizomycotina</taxon>
        <taxon>Leotiomycetes</taxon>
        <taxon>Leotiomycetes incertae sedis</taxon>
        <taxon>Myxotrichaceae</taxon>
        <taxon>Oidiodendron</taxon>
    </lineage>
</organism>
<sequence length="672" mass="73199">MLAFQVTFLAAIAALANAAPAPAQVRHVLHEERKTTPSDWVKGARIEADAVLPIRIGLTQMNLDRGEDFLREISDLSSLKYGQYWSADEVHDMFAPPEDTVAAVKGWLTSSGIDASRILHYDNKGWLAFDATTEEAERLLSAEFHEHEHTKSASVRIGCDKYHVPEHLVSHIDYITPGVKLTPVVKRAVKNKRSTSYKKTTVNRLSSNAAPIDGFPWDFKPAAAAQLPADIQGCGRNMTPPCIKAMYGIPNADKATPGNSLGLYEQGDYFAKSDIDLFYAQYAPHIPQGTYPIPALIDGANFSVPADSPLNTGESDIDIDMAFSLIYPQTVTLYQVDDQLYEPEEVATTNLFNTFLDALDGSYCNYTAFGETGDDPSIDPISPDPRPGGYKGQRQCGVFKPTNVISASYGQAEADLPINYSKRQCNEFMKLGLQGHSILTASGDYGVSSFPAEGVNGCLGPKGTIFNPQYPGNCPYITSVGGTMLYADQTVKNAESVMQVDLGGSAVNFSSSGGFSNYYPQPWYQKLAVAEYFAIANPPYPHYSEFEVDLNTTKGLYNRIGRGYPDVAANGAFYRAYLNGIDEHWFGASLASPLFASVLTLINEERFAIGKGPVGFVNPILYTFPWVLNDITNGTNLGCGTQGFHAARGWDPATGLGTPNFPKMKALFLSLP</sequence>
<evidence type="ECO:0000256" key="9">
    <source>
        <dbReference type="SAM" id="SignalP"/>
    </source>
</evidence>
<keyword evidence="5 8" id="KW-0720">Serine protease</keyword>
<dbReference type="SUPFAM" id="SSF52743">
    <property type="entry name" value="Subtilisin-like"/>
    <property type="match status" value="1"/>
</dbReference>